<dbReference type="PANTHER" id="PTHR43525">
    <property type="entry name" value="PROTEIN MALY"/>
    <property type="match status" value="1"/>
</dbReference>
<dbReference type="Gene3D" id="3.90.1150.10">
    <property type="entry name" value="Aspartate Aminotransferase, domain 1"/>
    <property type="match status" value="1"/>
</dbReference>
<keyword evidence="7" id="KW-0808">Transferase</keyword>
<keyword evidence="3" id="KW-0663">Pyridoxal phosphate</keyword>
<proteinExistence type="inferred from homology"/>
<keyword evidence="8" id="KW-1185">Reference proteome</keyword>
<evidence type="ECO:0000256" key="3">
    <source>
        <dbReference type="ARBA" id="ARBA00022898"/>
    </source>
</evidence>
<dbReference type="EC" id="4.4.1.13" evidence="2"/>
<dbReference type="Pfam" id="PF00155">
    <property type="entry name" value="Aminotran_1_2"/>
    <property type="match status" value="1"/>
</dbReference>
<dbReference type="CDD" id="cd00609">
    <property type="entry name" value="AAT_like"/>
    <property type="match status" value="1"/>
</dbReference>
<evidence type="ECO:0000256" key="5">
    <source>
        <dbReference type="ARBA" id="ARBA00037974"/>
    </source>
</evidence>
<dbReference type="EMBL" id="JAEUAX010000005">
    <property type="protein sequence ID" value="MBW9110186.1"/>
    <property type="molecule type" value="Genomic_DNA"/>
</dbReference>
<dbReference type="PANTHER" id="PTHR43525:SF2">
    <property type="entry name" value="CYSTATHIONINE BETA-LYASE-RELATED"/>
    <property type="match status" value="1"/>
</dbReference>
<dbReference type="InterPro" id="IPR004839">
    <property type="entry name" value="Aminotransferase_I/II_large"/>
</dbReference>
<keyword evidence="4" id="KW-0456">Lyase</keyword>
<dbReference type="InterPro" id="IPR015424">
    <property type="entry name" value="PyrdxlP-dep_Trfase"/>
</dbReference>
<sequence>MPIIPTPADAMTTLRRRTSEKWGTHSDDVLPMFVAEMDFPLAPAINKALHEAIDLGDTGYVNPSDPGARTAFRDYAAAAWGWEPDPERMGITTDVSVVIVESLRRLIEPGDGVVITPPVYPPFYDLIPEAGGVVVEAPLRDDGSSYALDLDGIDRALAAGAKGVLLCSPHNPVGLVHDRATLEQLSRIVARHDGFVVADEIHAPLTHHGVEFTPYLAVSDEARAHGIAAESGSKAFNLAGLKTALFVSESDRMTDLIRSLPEEVTFRAGQFGLIATREGFARSRDWLDATVASVQNNVDHLQAELAAHLPAVRLRRPSASYLAWLDMSALGWGDDPAVIAEQQARVALSSGPAFGRQGAGYARMNLACSPDTITEAVRRLAAVDPSGAPQR</sequence>
<accession>A0ABS7HXT0</accession>
<evidence type="ECO:0000256" key="2">
    <source>
        <dbReference type="ARBA" id="ARBA00012224"/>
    </source>
</evidence>
<keyword evidence="7" id="KW-0032">Aminotransferase</keyword>
<gene>
    <name evidence="7" type="ORF">JNB61_10430</name>
</gene>
<dbReference type="InterPro" id="IPR015422">
    <property type="entry name" value="PyrdxlP-dep_Trfase_small"/>
</dbReference>
<dbReference type="GO" id="GO:0008483">
    <property type="term" value="F:transaminase activity"/>
    <property type="evidence" value="ECO:0007669"/>
    <property type="project" value="UniProtKB-KW"/>
</dbReference>
<evidence type="ECO:0000313" key="8">
    <source>
        <dbReference type="Proteomes" id="UP000777440"/>
    </source>
</evidence>
<dbReference type="RefSeq" id="WP_220339575.1">
    <property type="nucleotide sequence ID" value="NZ_JAEUAX010000005.1"/>
</dbReference>
<comment type="caution">
    <text evidence="7">The sequence shown here is derived from an EMBL/GenBank/DDBJ whole genome shotgun (WGS) entry which is preliminary data.</text>
</comment>
<evidence type="ECO:0000256" key="4">
    <source>
        <dbReference type="ARBA" id="ARBA00023239"/>
    </source>
</evidence>
<dbReference type="Proteomes" id="UP000777440">
    <property type="component" value="Unassembled WGS sequence"/>
</dbReference>
<evidence type="ECO:0000313" key="7">
    <source>
        <dbReference type="EMBL" id="MBW9110186.1"/>
    </source>
</evidence>
<comment type="similarity">
    <text evidence="5">Belongs to the class-II pyridoxal-phosphate-dependent aminotransferase family. MalY/PatB cystathionine beta-lyase subfamily.</text>
</comment>
<evidence type="ECO:0000256" key="1">
    <source>
        <dbReference type="ARBA" id="ARBA00001933"/>
    </source>
</evidence>
<feature type="domain" description="Aminotransferase class I/classII large" evidence="6">
    <location>
        <begin position="42"/>
        <end position="380"/>
    </location>
</feature>
<comment type="cofactor">
    <cofactor evidence="1">
        <name>pyridoxal 5'-phosphate</name>
        <dbReference type="ChEBI" id="CHEBI:597326"/>
    </cofactor>
</comment>
<evidence type="ECO:0000259" key="6">
    <source>
        <dbReference type="Pfam" id="PF00155"/>
    </source>
</evidence>
<name>A0ABS7HXT0_9MICO</name>
<reference evidence="7 8" key="1">
    <citation type="journal article" date="2021" name="MBio">
        <title>Poor Competitiveness of Bradyrhizobium in Pigeon Pea Root Colonization in Indian Soils.</title>
        <authorList>
            <person name="Chalasani D."/>
            <person name="Basu A."/>
            <person name="Pullabhotla S.V.S.R.N."/>
            <person name="Jorrin B."/>
            <person name="Neal A.L."/>
            <person name="Poole P.S."/>
            <person name="Podile A.R."/>
            <person name="Tkacz A."/>
        </authorList>
    </citation>
    <scope>NUCLEOTIDE SEQUENCE [LARGE SCALE GENOMIC DNA]</scope>
    <source>
        <strain evidence="7 8">HU12</strain>
    </source>
</reference>
<organism evidence="7 8">
    <name type="scientific">Microbacterium ureisolvens</name>
    <dbReference type="NCBI Taxonomy" id="2781186"/>
    <lineage>
        <taxon>Bacteria</taxon>
        <taxon>Bacillati</taxon>
        <taxon>Actinomycetota</taxon>
        <taxon>Actinomycetes</taxon>
        <taxon>Micrococcales</taxon>
        <taxon>Microbacteriaceae</taxon>
        <taxon>Microbacterium</taxon>
    </lineage>
</organism>
<dbReference type="Gene3D" id="3.40.640.10">
    <property type="entry name" value="Type I PLP-dependent aspartate aminotransferase-like (Major domain)"/>
    <property type="match status" value="1"/>
</dbReference>
<dbReference type="InterPro" id="IPR051798">
    <property type="entry name" value="Class-II_PLP-Dep_Aminotrans"/>
</dbReference>
<dbReference type="SUPFAM" id="SSF53383">
    <property type="entry name" value="PLP-dependent transferases"/>
    <property type="match status" value="1"/>
</dbReference>
<dbReference type="InterPro" id="IPR015421">
    <property type="entry name" value="PyrdxlP-dep_Trfase_major"/>
</dbReference>
<protein>
    <recommendedName>
        <fullName evidence="2">cysteine-S-conjugate beta-lyase</fullName>
        <ecNumber evidence="2">4.4.1.13</ecNumber>
    </recommendedName>
</protein>